<dbReference type="InterPro" id="IPR003959">
    <property type="entry name" value="ATPase_AAA_core"/>
</dbReference>
<evidence type="ECO:0000259" key="2">
    <source>
        <dbReference type="SMART" id="SM00382"/>
    </source>
</evidence>
<name>A0AA38R8A6_9PEZI</name>
<dbReference type="Pfam" id="PF22942">
    <property type="entry name" value="DUF7025"/>
    <property type="match status" value="1"/>
</dbReference>
<feature type="compositionally biased region" description="Pro residues" evidence="1">
    <location>
        <begin position="149"/>
        <end position="160"/>
    </location>
</feature>
<evidence type="ECO:0000313" key="4">
    <source>
        <dbReference type="Proteomes" id="UP001174694"/>
    </source>
</evidence>
<dbReference type="InterPro" id="IPR027417">
    <property type="entry name" value="P-loop_NTPase"/>
</dbReference>
<feature type="compositionally biased region" description="Basic and acidic residues" evidence="1">
    <location>
        <begin position="22"/>
        <end position="33"/>
    </location>
</feature>
<dbReference type="SMART" id="SM00382">
    <property type="entry name" value="AAA"/>
    <property type="match status" value="1"/>
</dbReference>
<dbReference type="Pfam" id="PF23232">
    <property type="entry name" value="AAA_lid_13"/>
    <property type="match status" value="1"/>
</dbReference>
<sequence>MVEAPPSSVPPPLSPLLAGPPQDDKGAAAKEPRPVLVDGSAPAVADGLPTPPAIDAGVSAGNADDSSASPSPTLAPIDVAPQQTKDSAWIRYRIEYRDRINDSVLYRRDVEGPDSTLLDQLNDGPAFEVLTRFRTTNIDAGERRRRGPGGPPPPPGPPGRVQPMRVMPVSSAPTYHLRIYSVAIIHALQSVVQYYPGQDLIGDIIEIRWPYPILVHHYNELAEFRDRCASKKKEELCVREKDAAEHLRLLLGYLDEKIMPEVEAERERNKRGNRTFAGIWLTHKPGATIMFKTDTSPDWETYVVQSITGGVFENPPQEWSILGWRLAYDGKYLGRVPYTNVTGKFDGEEEYASHLRVFDLDAPLEDEESKELIEYGKLYWKLLKKQCMYYKGKCQNFPYNDVDGLVMADLETFFAERDWAIPRLIGTGDCRNWTSDCTCPVCKERGVDTSQNMTPLFEEFNFITLEDWDDLSDQQYLLCPVEMMAFVFRTRTWERLHVKDFQQPKFEENMIDSLVMDERRVGTLKALAKSFARIDTHGVEMKREAWTADFVKGKGNGLIFLLHGKPGVGKTCTAECIAEFTRRPLMVLTCSDIGTNPGTVEVNLTRSFKTARSWGAVLLIDEADVFMERRGPADLERNSLVAGFLRSLEFYDGILFLTTNRVGAFDDAFISRVHVQLYYPDFTDDQRQKVWQTFLDKLSRERGDYMRISMDAKDYVYGSAMRALKWNGREIRNAFQTAVSLAEYEAKKDEEGRVVLTDDHLRAVVELSKDFKDYLNNLHKGDEGKRAERRYERLDN</sequence>
<dbReference type="InterPro" id="IPR056599">
    <property type="entry name" value="AAA_lid_fung"/>
</dbReference>
<feature type="region of interest" description="Disordered" evidence="1">
    <location>
        <begin position="1"/>
        <end position="80"/>
    </location>
</feature>
<dbReference type="SUPFAM" id="SSF52540">
    <property type="entry name" value="P-loop containing nucleoside triphosphate hydrolases"/>
    <property type="match status" value="1"/>
</dbReference>
<comment type="caution">
    <text evidence="3">The sequence shown here is derived from an EMBL/GenBank/DDBJ whole genome shotgun (WGS) entry which is preliminary data.</text>
</comment>
<feature type="region of interest" description="Disordered" evidence="1">
    <location>
        <begin position="138"/>
        <end position="164"/>
    </location>
</feature>
<dbReference type="AlphaFoldDB" id="A0AA38R8A6"/>
<dbReference type="GO" id="GO:0016887">
    <property type="term" value="F:ATP hydrolysis activity"/>
    <property type="evidence" value="ECO:0007669"/>
    <property type="project" value="InterPro"/>
</dbReference>
<accession>A0AA38R8A6</accession>
<keyword evidence="4" id="KW-1185">Reference proteome</keyword>
<dbReference type="Pfam" id="PF00004">
    <property type="entry name" value="AAA"/>
    <property type="match status" value="1"/>
</dbReference>
<dbReference type="CDD" id="cd19481">
    <property type="entry name" value="RecA-like_protease"/>
    <property type="match status" value="1"/>
</dbReference>
<evidence type="ECO:0000256" key="1">
    <source>
        <dbReference type="SAM" id="MobiDB-lite"/>
    </source>
</evidence>
<dbReference type="EMBL" id="JANBVO010000023">
    <property type="protein sequence ID" value="KAJ9142057.1"/>
    <property type="molecule type" value="Genomic_DNA"/>
</dbReference>
<protein>
    <submittedName>
        <fullName evidence="3">ATPase (AAA) domain protein</fullName>
    </submittedName>
</protein>
<reference evidence="3" key="1">
    <citation type="submission" date="2022-07" db="EMBL/GenBank/DDBJ databases">
        <title>Fungi with potential for degradation of polypropylene.</title>
        <authorList>
            <person name="Gostincar C."/>
        </authorList>
    </citation>
    <scope>NUCLEOTIDE SEQUENCE</scope>
    <source>
        <strain evidence="3">EXF-13308</strain>
    </source>
</reference>
<dbReference type="Gene3D" id="3.40.50.300">
    <property type="entry name" value="P-loop containing nucleotide triphosphate hydrolases"/>
    <property type="match status" value="1"/>
</dbReference>
<evidence type="ECO:0000313" key="3">
    <source>
        <dbReference type="EMBL" id="KAJ9142057.1"/>
    </source>
</evidence>
<organism evidence="3 4">
    <name type="scientific">Pleurostoma richardsiae</name>
    <dbReference type="NCBI Taxonomy" id="41990"/>
    <lineage>
        <taxon>Eukaryota</taxon>
        <taxon>Fungi</taxon>
        <taxon>Dikarya</taxon>
        <taxon>Ascomycota</taxon>
        <taxon>Pezizomycotina</taxon>
        <taxon>Sordariomycetes</taxon>
        <taxon>Sordariomycetidae</taxon>
        <taxon>Calosphaeriales</taxon>
        <taxon>Pleurostomataceae</taxon>
        <taxon>Pleurostoma</taxon>
    </lineage>
</organism>
<dbReference type="PANTHER" id="PTHR46411">
    <property type="entry name" value="FAMILY ATPASE, PUTATIVE-RELATED"/>
    <property type="match status" value="1"/>
</dbReference>
<dbReference type="GO" id="GO:0005524">
    <property type="term" value="F:ATP binding"/>
    <property type="evidence" value="ECO:0007669"/>
    <property type="project" value="InterPro"/>
</dbReference>
<dbReference type="PANTHER" id="PTHR46411:SF4">
    <property type="entry name" value="AAA+ ATPASE DOMAIN-CONTAINING PROTEIN"/>
    <property type="match status" value="1"/>
</dbReference>
<dbReference type="InterPro" id="IPR054289">
    <property type="entry name" value="DUF7025"/>
</dbReference>
<feature type="domain" description="AAA+ ATPase" evidence="2">
    <location>
        <begin position="556"/>
        <end position="683"/>
    </location>
</feature>
<proteinExistence type="predicted"/>
<dbReference type="InterPro" id="IPR003593">
    <property type="entry name" value="AAA+_ATPase"/>
</dbReference>
<gene>
    <name evidence="3" type="ORF">NKR23_g7474</name>
</gene>
<dbReference type="Proteomes" id="UP001174694">
    <property type="component" value="Unassembled WGS sequence"/>
</dbReference>